<evidence type="ECO:0000256" key="1">
    <source>
        <dbReference type="SAM" id="Coils"/>
    </source>
</evidence>
<feature type="coiled-coil region" evidence="1">
    <location>
        <begin position="92"/>
        <end position="158"/>
    </location>
</feature>
<feature type="region of interest" description="Disordered" evidence="2">
    <location>
        <begin position="1"/>
        <end position="86"/>
    </location>
</feature>
<dbReference type="OMA" id="WDFQHQS"/>
<protein>
    <submittedName>
        <fullName evidence="3">Uncharacterized protein</fullName>
    </submittedName>
</protein>
<dbReference type="AlphaFoldDB" id="D8PYB0"/>
<feature type="compositionally biased region" description="Low complexity" evidence="2">
    <location>
        <begin position="36"/>
        <end position="45"/>
    </location>
</feature>
<dbReference type="OrthoDB" id="3028765at2759"/>
<reference evidence="3 4" key="1">
    <citation type="journal article" date="2010" name="Nat. Biotechnol.">
        <title>Genome sequence of the model mushroom Schizophyllum commune.</title>
        <authorList>
            <person name="Ohm R.A."/>
            <person name="de Jong J.F."/>
            <person name="Lugones L.G."/>
            <person name="Aerts A."/>
            <person name="Kothe E."/>
            <person name="Stajich J.E."/>
            <person name="de Vries R.P."/>
            <person name="Record E."/>
            <person name="Levasseur A."/>
            <person name="Baker S.E."/>
            <person name="Bartholomew K.A."/>
            <person name="Coutinho P.M."/>
            <person name="Erdmann S."/>
            <person name="Fowler T.J."/>
            <person name="Gathman A.C."/>
            <person name="Lombard V."/>
            <person name="Henrissat B."/>
            <person name="Knabe N."/>
            <person name="Kuees U."/>
            <person name="Lilly W.W."/>
            <person name="Lindquist E."/>
            <person name="Lucas S."/>
            <person name="Magnuson J.K."/>
            <person name="Piumi F."/>
            <person name="Raudaskoski M."/>
            <person name="Salamov A."/>
            <person name="Schmutz J."/>
            <person name="Schwarze F.W.M.R."/>
            <person name="vanKuyk P.A."/>
            <person name="Horton J.S."/>
            <person name="Grigoriev I.V."/>
            <person name="Woesten H.A.B."/>
        </authorList>
    </citation>
    <scope>NUCLEOTIDE SEQUENCE [LARGE SCALE GENOMIC DNA]</scope>
    <source>
        <strain evidence="4">H4-8 / FGSC 9210</strain>
    </source>
</reference>
<evidence type="ECO:0000313" key="4">
    <source>
        <dbReference type="Proteomes" id="UP000007431"/>
    </source>
</evidence>
<sequence>MRPQENTGMPGAEDGAKGLGPPSELPRVVQSKKGPPAESATSTPPARLPSYAGVATVKPSAIPPQVRHSNGTAPGSTPPGRQTDDGEVAHLRRALEAARKESEQRFAALQDAEQRHAQHIHHVESESRAQNKRLLGIMATERERAARAEAELKGTRQLLQARTTELAAAQAFFGPADELSERDIATRVETLNEEIFQLSAQLADSVQLATVGRGTVEAQEVASKAIGEYICKGLSSGEEDARLGLLQVAMQAAATHWSQTHIQRWTENIYVDRYARHLHKIVRQSGKSSYECVIDGLIPSIEKPDVAKRWRVITQKSLLASDGDDEIKLVTSLCNAVDVVTKAAACVPKNVKGDADLQQALQEGAQAVVRLTLQLRRDISIGITSTQLSTIHPRPGQAYYSATMEVEDAAQKRKGSTVGCGISLGLVRDQGTSQKHTLIKSDVFIVPE</sequence>
<dbReference type="InParanoid" id="D8PYB0"/>
<evidence type="ECO:0000313" key="3">
    <source>
        <dbReference type="EMBL" id="EFI99821.1"/>
    </source>
</evidence>
<evidence type="ECO:0000256" key="2">
    <source>
        <dbReference type="SAM" id="MobiDB-lite"/>
    </source>
</evidence>
<dbReference type="STRING" id="578458.D8PYB0"/>
<organism evidence="4">
    <name type="scientific">Schizophyllum commune (strain H4-8 / FGSC 9210)</name>
    <name type="common">Split gill fungus</name>
    <dbReference type="NCBI Taxonomy" id="578458"/>
    <lineage>
        <taxon>Eukaryota</taxon>
        <taxon>Fungi</taxon>
        <taxon>Dikarya</taxon>
        <taxon>Basidiomycota</taxon>
        <taxon>Agaricomycotina</taxon>
        <taxon>Agaricomycetes</taxon>
        <taxon>Agaricomycetidae</taxon>
        <taxon>Agaricales</taxon>
        <taxon>Schizophyllaceae</taxon>
        <taxon>Schizophyllum</taxon>
    </lineage>
</organism>
<dbReference type="EMBL" id="GL377304">
    <property type="protein sequence ID" value="EFI99821.1"/>
    <property type="molecule type" value="Genomic_DNA"/>
</dbReference>
<name>D8PYB0_SCHCM</name>
<dbReference type="RefSeq" id="XP_003034724.1">
    <property type="nucleotide sequence ID" value="XM_003034678.1"/>
</dbReference>
<dbReference type="GeneID" id="9592278"/>
<dbReference type="Proteomes" id="UP000007431">
    <property type="component" value="Unassembled WGS sequence"/>
</dbReference>
<dbReference type="VEuPathDB" id="FungiDB:SCHCODRAFT_02491112"/>
<dbReference type="KEGG" id="scm:SCHCO_02491112"/>
<feature type="non-terminal residue" evidence="3">
    <location>
        <position position="448"/>
    </location>
</feature>
<proteinExistence type="predicted"/>
<gene>
    <name evidence="3" type="ORF">SCHCODRAFT_107468</name>
</gene>
<accession>D8PYB0</accession>
<keyword evidence="1" id="KW-0175">Coiled coil</keyword>
<keyword evidence="4" id="KW-1185">Reference proteome</keyword>
<dbReference type="HOGENOM" id="CLU_611331_0_0_1"/>